<name>A0A5M8I8H2_CHLPH</name>
<keyword evidence="4" id="KW-1185">Reference proteome</keyword>
<accession>A0A5M8I8H2</accession>
<gene>
    <name evidence="1" type="ORF">FP507_00430</name>
    <name evidence="2" type="ORF">GJ685_08485</name>
</gene>
<reference evidence="1 3" key="1">
    <citation type="submission" date="2019-07" db="EMBL/GenBank/DDBJ databases">
        <title>Draft genome Sequence of Chlorobium phaeovibrioides sp. strain PhvTcv-s14, from the Phylum Chlorobi.</title>
        <authorList>
            <person name="Babenko V."/>
            <person name="Boldyreva D."/>
            <person name="Kanygina A."/>
            <person name="Selezneva O."/>
            <person name="Akopiyan T."/>
            <person name="Lunina O."/>
        </authorList>
    </citation>
    <scope>NUCLEOTIDE SEQUENCE [LARGE SCALE GENOMIC DNA]</scope>
    <source>
        <strain evidence="1 3">GrTcv12</strain>
    </source>
</reference>
<dbReference type="RefSeq" id="WP_149998158.1">
    <property type="nucleotide sequence ID" value="NZ_CP041698.1"/>
</dbReference>
<dbReference type="EMBL" id="WUBZ01000042">
    <property type="protein sequence ID" value="MWV55089.1"/>
    <property type="molecule type" value="Genomic_DNA"/>
</dbReference>
<organism evidence="1 3">
    <name type="scientific">Chlorobium phaeovibrioides</name>
    <dbReference type="NCBI Taxonomy" id="1094"/>
    <lineage>
        <taxon>Bacteria</taxon>
        <taxon>Pseudomonadati</taxon>
        <taxon>Chlorobiota</taxon>
        <taxon>Chlorobiia</taxon>
        <taxon>Chlorobiales</taxon>
        <taxon>Chlorobiaceae</taxon>
        <taxon>Chlorobium/Pelodictyon group</taxon>
        <taxon>Chlorobium</taxon>
    </lineage>
</organism>
<evidence type="ECO:0008006" key="5">
    <source>
        <dbReference type="Google" id="ProtNLM"/>
    </source>
</evidence>
<evidence type="ECO:0000313" key="1">
    <source>
        <dbReference type="EMBL" id="KAA6231743.1"/>
    </source>
</evidence>
<evidence type="ECO:0000313" key="2">
    <source>
        <dbReference type="EMBL" id="MWV55089.1"/>
    </source>
</evidence>
<proteinExistence type="predicted"/>
<evidence type="ECO:0000313" key="3">
    <source>
        <dbReference type="Proteomes" id="UP000327458"/>
    </source>
</evidence>
<evidence type="ECO:0000313" key="4">
    <source>
        <dbReference type="Proteomes" id="UP000489351"/>
    </source>
</evidence>
<reference evidence="2 4" key="2">
    <citation type="submission" date="2019-11" db="EMBL/GenBank/DDBJ databases">
        <title>Green- and brown-colored morphotypes of Chlorobia in the stratified aquatic ecosystems of Kandalaksha Gulf (White Sea): A model for study of the accessory genome evolution.</title>
        <authorList>
            <person name="Grouzdev D.S."/>
        </authorList>
    </citation>
    <scope>NUCLEOTIDE SEQUENCE [LARGE SCALE GENOMIC DNA]</scope>
    <source>
        <strain evidence="2 4">ZM</strain>
    </source>
</reference>
<dbReference type="EMBL" id="VMRG01000001">
    <property type="protein sequence ID" value="KAA6231743.1"/>
    <property type="molecule type" value="Genomic_DNA"/>
</dbReference>
<comment type="caution">
    <text evidence="1">The sequence shown here is derived from an EMBL/GenBank/DDBJ whole genome shotgun (WGS) entry which is preliminary data.</text>
</comment>
<dbReference type="Proteomes" id="UP000327458">
    <property type="component" value="Unassembled WGS sequence"/>
</dbReference>
<sequence>MRTIEFSDINKENLAKAFELAAFECEIDDENNEIYIKSSSVDFPLWVKIDNERKTIKLYTYLQLKEDAPHERLAAFAQKLNNTFVTVKFTTTEYDDGRAYLNGNYFFYTTFGIIVPQLIHTIKMFSEIFIDAIREHDEDNTFFA</sequence>
<protein>
    <recommendedName>
        <fullName evidence="5">YbjN domain-containing protein</fullName>
    </recommendedName>
</protein>
<dbReference type="AlphaFoldDB" id="A0A5M8I8H2"/>
<dbReference type="Proteomes" id="UP000489351">
    <property type="component" value="Unassembled WGS sequence"/>
</dbReference>